<accession>A0ABN1F0M2</accession>
<sequence>MHDQNQRTTARARGTLLGAALVAFGVIAFSAYSFAAGGDQPSPLPAQQTSSSVIRTTPDNAGQPDMPPPVEPSKTE</sequence>
<protein>
    <submittedName>
        <fullName evidence="3">Uncharacterized protein</fullName>
    </submittedName>
</protein>
<dbReference type="Proteomes" id="UP001499951">
    <property type="component" value="Unassembled WGS sequence"/>
</dbReference>
<dbReference type="EMBL" id="BAAADD010000008">
    <property type="protein sequence ID" value="GAA0578628.1"/>
    <property type="molecule type" value="Genomic_DNA"/>
</dbReference>
<evidence type="ECO:0000313" key="3">
    <source>
        <dbReference type="EMBL" id="GAA0578628.1"/>
    </source>
</evidence>
<feature type="signal peptide" evidence="2">
    <location>
        <begin position="1"/>
        <end position="35"/>
    </location>
</feature>
<gene>
    <name evidence="3" type="ORF">GCM10008942_29380</name>
</gene>
<proteinExistence type="predicted"/>
<keyword evidence="4" id="KW-1185">Reference proteome</keyword>
<feature type="compositionally biased region" description="Pro residues" evidence="1">
    <location>
        <begin position="65"/>
        <end position="76"/>
    </location>
</feature>
<feature type="region of interest" description="Disordered" evidence="1">
    <location>
        <begin position="37"/>
        <end position="76"/>
    </location>
</feature>
<name>A0ABN1F0M2_9PROT</name>
<feature type="compositionally biased region" description="Polar residues" evidence="1">
    <location>
        <begin position="45"/>
        <end position="60"/>
    </location>
</feature>
<dbReference type="RefSeq" id="WP_166936755.1">
    <property type="nucleotide sequence ID" value="NZ_BAAADD010000008.1"/>
</dbReference>
<evidence type="ECO:0000313" key="4">
    <source>
        <dbReference type="Proteomes" id="UP001499951"/>
    </source>
</evidence>
<evidence type="ECO:0000256" key="1">
    <source>
        <dbReference type="SAM" id="MobiDB-lite"/>
    </source>
</evidence>
<reference evidence="3 4" key="1">
    <citation type="journal article" date="2019" name="Int. J. Syst. Evol. Microbiol.">
        <title>The Global Catalogue of Microorganisms (GCM) 10K type strain sequencing project: providing services to taxonomists for standard genome sequencing and annotation.</title>
        <authorList>
            <consortium name="The Broad Institute Genomics Platform"/>
            <consortium name="The Broad Institute Genome Sequencing Center for Infectious Disease"/>
            <person name="Wu L."/>
            <person name="Ma J."/>
        </authorList>
    </citation>
    <scope>NUCLEOTIDE SEQUENCE [LARGE SCALE GENOMIC DNA]</scope>
    <source>
        <strain evidence="3 4">JCM 15089</strain>
    </source>
</reference>
<comment type="caution">
    <text evidence="3">The sequence shown here is derived from an EMBL/GenBank/DDBJ whole genome shotgun (WGS) entry which is preliminary data.</text>
</comment>
<keyword evidence="2" id="KW-0732">Signal</keyword>
<feature type="chain" id="PRO_5046686534" evidence="2">
    <location>
        <begin position="36"/>
        <end position="76"/>
    </location>
</feature>
<evidence type="ECO:0000256" key="2">
    <source>
        <dbReference type="SAM" id="SignalP"/>
    </source>
</evidence>
<organism evidence="3 4">
    <name type="scientific">Rhizomicrobium electricum</name>
    <dbReference type="NCBI Taxonomy" id="480070"/>
    <lineage>
        <taxon>Bacteria</taxon>
        <taxon>Pseudomonadati</taxon>
        <taxon>Pseudomonadota</taxon>
        <taxon>Alphaproteobacteria</taxon>
        <taxon>Micropepsales</taxon>
        <taxon>Micropepsaceae</taxon>
        <taxon>Rhizomicrobium</taxon>
    </lineage>
</organism>